<gene>
    <name evidence="2" type="ORF">CBOVIS_LOCUS4001</name>
</gene>
<dbReference type="EMBL" id="CADEPM010000002">
    <property type="protein sequence ID" value="CAB3401224.1"/>
    <property type="molecule type" value="Genomic_DNA"/>
</dbReference>
<evidence type="ECO:0000256" key="1">
    <source>
        <dbReference type="SAM" id="MobiDB-lite"/>
    </source>
</evidence>
<organism evidence="2 3">
    <name type="scientific">Caenorhabditis bovis</name>
    <dbReference type="NCBI Taxonomy" id="2654633"/>
    <lineage>
        <taxon>Eukaryota</taxon>
        <taxon>Metazoa</taxon>
        <taxon>Ecdysozoa</taxon>
        <taxon>Nematoda</taxon>
        <taxon>Chromadorea</taxon>
        <taxon>Rhabditida</taxon>
        <taxon>Rhabditina</taxon>
        <taxon>Rhabditomorpha</taxon>
        <taxon>Rhabditoidea</taxon>
        <taxon>Rhabditidae</taxon>
        <taxon>Peloderinae</taxon>
        <taxon>Caenorhabditis</taxon>
    </lineage>
</organism>
<feature type="compositionally biased region" description="Basic residues" evidence="1">
    <location>
        <begin position="167"/>
        <end position="176"/>
    </location>
</feature>
<dbReference type="AlphaFoldDB" id="A0A8S1EG50"/>
<dbReference type="Proteomes" id="UP000494206">
    <property type="component" value="Unassembled WGS sequence"/>
</dbReference>
<comment type="caution">
    <text evidence="2">The sequence shown here is derived from an EMBL/GenBank/DDBJ whole genome shotgun (WGS) entry which is preliminary data.</text>
</comment>
<sequence>MSPKYDPIGRRKFDSAANELGNVQSRRTMTRRKKAQKEPAANSNITSVWSVDQILGMAKKEGLENSMFPESFEVPNAVHDVVEEVARHTRYFERTISDDNGKSVNTVVSDVIVNIVQAVAMSYEPQSKNVEGAFLKNLDCSMTVTFAVVTIDDSSDSCSVHSESPKRRGGRPKKPSRNADWSTTAMCLWNQLVREYTNEKELVIIALARSQNYEPQFVYYNSLIFLDQSDDDIPFQSNTLSNNSNGLSKAADEETSLLAAQILAEAQLKALEATNPRNMSMSIAKLLENYADLYRFQTAFVESLDPSQQLIIKTKITGYVLQLCQNSFASPSVLCSPCSEFFALISRSH</sequence>
<keyword evidence="3" id="KW-1185">Reference proteome</keyword>
<feature type="region of interest" description="Disordered" evidence="1">
    <location>
        <begin position="1"/>
        <end position="41"/>
    </location>
</feature>
<feature type="region of interest" description="Disordered" evidence="1">
    <location>
        <begin position="155"/>
        <end position="179"/>
    </location>
</feature>
<reference evidence="2 3" key="1">
    <citation type="submission" date="2020-04" db="EMBL/GenBank/DDBJ databases">
        <authorList>
            <person name="Laetsch R D."/>
            <person name="Stevens L."/>
            <person name="Kumar S."/>
            <person name="Blaxter L. M."/>
        </authorList>
    </citation>
    <scope>NUCLEOTIDE SEQUENCE [LARGE SCALE GENOMIC DNA]</scope>
</reference>
<protein>
    <submittedName>
        <fullName evidence="2">Uncharacterized protein</fullName>
    </submittedName>
</protein>
<evidence type="ECO:0000313" key="3">
    <source>
        <dbReference type="Proteomes" id="UP000494206"/>
    </source>
</evidence>
<name>A0A8S1EG50_9PELO</name>
<evidence type="ECO:0000313" key="2">
    <source>
        <dbReference type="EMBL" id="CAB3401224.1"/>
    </source>
</evidence>
<proteinExistence type="predicted"/>
<accession>A0A8S1EG50</accession>